<dbReference type="RefSeq" id="WP_344667407.1">
    <property type="nucleotide sequence ID" value="NZ_BAAAQN010000024.1"/>
</dbReference>
<sequence>MGSCEWVVGDLADGTGLDEALAGADVVVHAASSTRKQGKGDTGAAWHLVEAAKRGGRRPPSKPAASRMNRHRDRLPSHYQNGQRPTEPGSIGGRRNRSGPGRSPPPDLHRLGARAASWDNRVTRPRAGAAPPPGGAPPGAASAPPASEAAQV</sequence>
<evidence type="ECO:0008006" key="4">
    <source>
        <dbReference type="Google" id="ProtNLM"/>
    </source>
</evidence>
<organism evidence="2 3">
    <name type="scientific">Catenulispora yoronensis</name>
    <dbReference type="NCBI Taxonomy" id="450799"/>
    <lineage>
        <taxon>Bacteria</taxon>
        <taxon>Bacillati</taxon>
        <taxon>Actinomycetota</taxon>
        <taxon>Actinomycetes</taxon>
        <taxon>Catenulisporales</taxon>
        <taxon>Catenulisporaceae</taxon>
        <taxon>Catenulispora</taxon>
    </lineage>
</organism>
<dbReference type="Gene3D" id="3.40.50.720">
    <property type="entry name" value="NAD(P)-binding Rossmann-like Domain"/>
    <property type="match status" value="1"/>
</dbReference>
<dbReference type="InterPro" id="IPR036291">
    <property type="entry name" value="NAD(P)-bd_dom_sf"/>
</dbReference>
<dbReference type="SUPFAM" id="SSF51735">
    <property type="entry name" value="NAD(P)-binding Rossmann-fold domains"/>
    <property type="match status" value="1"/>
</dbReference>
<feature type="region of interest" description="Disordered" evidence="1">
    <location>
        <begin position="50"/>
        <end position="152"/>
    </location>
</feature>
<reference evidence="2 3" key="1">
    <citation type="journal article" date="2019" name="Int. J. Syst. Evol. Microbiol.">
        <title>The Global Catalogue of Microorganisms (GCM) 10K type strain sequencing project: providing services to taxonomists for standard genome sequencing and annotation.</title>
        <authorList>
            <consortium name="The Broad Institute Genomics Platform"/>
            <consortium name="The Broad Institute Genome Sequencing Center for Infectious Disease"/>
            <person name="Wu L."/>
            <person name="Ma J."/>
        </authorList>
    </citation>
    <scope>NUCLEOTIDE SEQUENCE [LARGE SCALE GENOMIC DNA]</scope>
    <source>
        <strain evidence="2 3">JCM 16014</strain>
    </source>
</reference>
<feature type="compositionally biased region" description="Low complexity" evidence="1">
    <location>
        <begin position="138"/>
        <end position="152"/>
    </location>
</feature>
<comment type="caution">
    <text evidence="2">The sequence shown here is derived from an EMBL/GenBank/DDBJ whole genome shotgun (WGS) entry which is preliminary data.</text>
</comment>
<proteinExistence type="predicted"/>
<keyword evidence="3" id="KW-1185">Reference proteome</keyword>
<gene>
    <name evidence="2" type="ORF">GCM10009839_42910</name>
</gene>
<evidence type="ECO:0000313" key="2">
    <source>
        <dbReference type="EMBL" id="GAA2037150.1"/>
    </source>
</evidence>
<protein>
    <recommendedName>
        <fullName evidence="4">3-beta hydroxysteroid dehydrogenase/isomerase domain-containing protein</fullName>
    </recommendedName>
</protein>
<name>A0ABN2UH91_9ACTN</name>
<accession>A0ABN2UH91</accession>
<evidence type="ECO:0000313" key="3">
    <source>
        <dbReference type="Proteomes" id="UP001500751"/>
    </source>
</evidence>
<dbReference type="Proteomes" id="UP001500751">
    <property type="component" value="Unassembled WGS sequence"/>
</dbReference>
<dbReference type="EMBL" id="BAAAQN010000024">
    <property type="protein sequence ID" value="GAA2037150.1"/>
    <property type="molecule type" value="Genomic_DNA"/>
</dbReference>
<evidence type="ECO:0000256" key="1">
    <source>
        <dbReference type="SAM" id="MobiDB-lite"/>
    </source>
</evidence>